<comment type="function">
    <text evidence="10">Ligand for members of the frizzled family of seven transmembrane receptors.</text>
</comment>
<dbReference type="SMART" id="SM00097">
    <property type="entry name" value="WNT1"/>
    <property type="match status" value="1"/>
</dbReference>
<dbReference type="OrthoDB" id="5945655at2759"/>
<proteinExistence type="inferred from homology"/>
<dbReference type="InterPro" id="IPR018161">
    <property type="entry name" value="Wnt_CS"/>
</dbReference>
<evidence type="ECO:0000256" key="4">
    <source>
        <dbReference type="ARBA" id="ARBA00022525"/>
    </source>
</evidence>
<comment type="similarity">
    <text evidence="2 10">Belongs to the Wnt family.</text>
</comment>
<gene>
    <name evidence="11" type="ORF">OCBIM_22033378mg</name>
</gene>
<evidence type="ECO:0000256" key="2">
    <source>
        <dbReference type="ARBA" id="ARBA00005683"/>
    </source>
</evidence>
<dbReference type="PROSITE" id="PS00246">
    <property type="entry name" value="WNT1"/>
    <property type="match status" value="1"/>
</dbReference>
<keyword evidence="3 10" id="KW-0217">Developmental protein</keyword>
<dbReference type="PRINTS" id="PR01349">
    <property type="entry name" value="WNTPROTEIN"/>
</dbReference>
<sequence>MADRTPVTWKEERGVTIEVNIINIKLSRYRPETQSDSQLWQDGSPVARYISRLCPSMAAVQRLKQAIYKHATVSCKCHGVSGSCSLKTCWQSLPDFRSVGNRLKEKYNGATKVHFNSRGTRLVRRNHKFNKPTKEDIIYLDDSPDYCTTNPAAGVLGTVGRECDWTSKGLGGCALMCCGRGYNSFRKKVTERCHCKFEWCCEVICDTCEYYVDVHVCK</sequence>
<dbReference type="EMBL" id="KQ416479">
    <property type="protein sequence ID" value="KOF96821.1"/>
    <property type="molecule type" value="Genomic_DNA"/>
</dbReference>
<name>A0A0L8I5R6_OCTBM</name>
<dbReference type="AlphaFoldDB" id="A0A0L8I5R6"/>
<evidence type="ECO:0000256" key="1">
    <source>
        <dbReference type="ARBA" id="ARBA00004498"/>
    </source>
</evidence>
<dbReference type="InterPro" id="IPR043158">
    <property type="entry name" value="Wnt_C"/>
</dbReference>
<dbReference type="InterPro" id="IPR005817">
    <property type="entry name" value="Wnt"/>
</dbReference>
<evidence type="ECO:0000256" key="5">
    <source>
        <dbReference type="ARBA" id="ARBA00022530"/>
    </source>
</evidence>
<dbReference type="GO" id="GO:0045165">
    <property type="term" value="P:cell fate commitment"/>
    <property type="evidence" value="ECO:0007669"/>
    <property type="project" value="TreeGrafter"/>
</dbReference>
<reference evidence="11" key="1">
    <citation type="submission" date="2015-07" db="EMBL/GenBank/DDBJ databases">
        <title>MeaNS - Measles Nucleotide Surveillance Program.</title>
        <authorList>
            <person name="Tran T."/>
            <person name="Druce J."/>
        </authorList>
    </citation>
    <scope>NUCLEOTIDE SEQUENCE</scope>
    <source>
        <strain evidence="11">UCB-OBI-ISO-001</strain>
        <tissue evidence="11">Gonad</tissue>
    </source>
</reference>
<keyword evidence="7" id="KW-1015">Disulfide bond</keyword>
<dbReference type="PANTHER" id="PTHR12027">
    <property type="entry name" value="WNT RELATED"/>
    <property type="match status" value="1"/>
</dbReference>
<evidence type="ECO:0000256" key="9">
    <source>
        <dbReference type="ARBA" id="ARBA00023288"/>
    </source>
</evidence>
<organism evidence="11">
    <name type="scientific">Octopus bimaculoides</name>
    <name type="common">California two-spotted octopus</name>
    <dbReference type="NCBI Taxonomy" id="37653"/>
    <lineage>
        <taxon>Eukaryota</taxon>
        <taxon>Metazoa</taxon>
        <taxon>Spiralia</taxon>
        <taxon>Lophotrochozoa</taxon>
        <taxon>Mollusca</taxon>
        <taxon>Cephalopoda</taxon>
        <taxon>Coleoidea</taxon>
        <taxon>Octopodiformes</taxon>
        <taxon>Octopoda</taxon>
        <taxon>Incirrata</taxon>
        <taxon>Octopodidae</taxon>
        <taxon>Octopus</taxon>
    </lineage>
</organism>
<dbReference type="GO" id="GO:0005109">
    <property type="term" value="F:frizzled binding"/>
    <property type="evidence" value="ECO:0007669"/>
    <property type="project" value="TreeGrafter"/>
</dbReference>
<keyword evidence="6 10" id="KW-0879">Wnt signaling pathway</keyword>
<keyword evidence="9" id="KW-0449">Lipoprotein</keyword>
<keyword evidence="5" id="KW-0272">Extracellular matrix</keyword>
<accession>A0A0L8I5R6</accession>
<dbReference type="Gene3D" id="3.30.2460.20">
    <property type="match status" value="1"/>
</dbReference>
<evidence type="ECO:0000256" key="7">
    <source>
        <dbReference type="ARBA" id="ARBA00023157"/>
    </source>
</evidence>
<keyword evidence="8" id="KW-0325">Glycoprotein</keyword>
<dbReference type="GO" id="GO:0030182">
    <property type="term" value="P:neuron differentiation"/>
    <property type="evidence" value="ECO:0007669"/>
    <property type="project" value="TreeGrafter"/>
</dbReference>
<dbReference type="GO" id="GO:0005125">
    <property type="term" value="F:cytokine activity"/>
    <property type="evidence" value="ECO:0007669"/>
    <property type="project" value="TreeGrafter"/>
</dbReference>
<evidence type="ECO:0000313" key="11">
    <source>
        <dbReference type="EMBL" id="KOF96821.1"/>
    </source>
</evidence>
<dbReference type="STRING" id="37653.A0A0L8I5R6"/>
<evidence type="ECO:0000256" key="3">
    <source>
        <dbReference type="ARBA" id="ARBA00022473"/>
    </source>
</evidence>
<dbReference type="GO" id="GO:0060070">
    <property type="term" value="P:canonical Wnt signaling pathway"/>
    <property type="evidence" value="ECO:0007669"/>
    <property type="project" value="TreeGrafter"/>
</dbReference>
<evidence type="ECO:0000256" key="8">
    <source>
        <dbReference type="ARBA" id="ARBA00023180"/>
    </source>
</evidence>
<dbReference type="GO" id="GO:0005615">
    <property type="term" value="C:extracellular space"/>
    <property type="evidence" value="ECO:0007669"/>
    <property type="project" value="TreeGrafter"/>
</dbReference>
<keyword evidence="4" id="KW-0964">Secreted</keyword>
<dbReference type="FunFam" id="3.30.2460.20:FF:000001">
    <property type="entry name" value="Wnt homolog"/>
    <property type="match status" value="1"/>
</dbReference>
<comment type="subcellular location">
    <subcellularLocation>
        <location evidence="1 10">Secreted</location>
        <location evidence="1 10">Extracellular space</location>
        <location evidence="1 10">Extracellular matrix</location>
    </subcellularLocation>
</comment>
<dbReference type="PANTHER" id="PTHR12027:SF77">
    <property type="entry name" value="PROTEIN WNT-5"/>
    <property type="match status" value="1"/>
</dbReference>
<evidence type="ECO:0000256" key="10">
    <source>
        <dbReference type="RuleBase" id="RU003500"/>
    </source>
</evidence>
<protein>
    <recommendedName>
        <fullName evidence="10">Protein Wnt</fullName>
    </recommendedName>
</protein>
<dbReference type="Pfam" id="PF00110">
    <property type="entry name" value="wnt"/>
    <property type="match status" value="1"/>
</dbReference>
<evidence type="ECO:0000256" key="6">
    <source>
        <dbReference type="ARBA" id="ARBA00022687"/>
    </source>
</evidence>